<keyword evidence="3" id="KW-1185">Reference proteome</keyword>
<comment type="caution">
    <text evidence="1">The sequence shown here is derived from an EMBL/GenBank/DDBJ whole genome shotgun (WGS) entry which is preliminary data.</text>
</comment>
<dbReference type="AlphaFoldDB" id="A0A815YL87"/>
<organism evidence="1 3">
    <name type="scientific">Didymodactylos carnosus</name>
    <dbReference type="NCBI Taxonomy" id="1234261"/>
    <lineage>
        <taxon>Eukaryota</taxon>
        <taxon>Metazoa</taxon>
        <taxon>Spiralia</taxon>
        <taxon>Gnathifera</taxon>
        <taxon>Rotifera</taxon>
        <taxon>Eurotatoria</taxon>
        <taxon>Bdelloidea</taxon>
        <taxon>Philodinida</taxon>
        <taxon>Philodinidae</taxon>
        <taxon>Didymodactylos</taxon>
    </lineage>
</organism>
<dbReference type="Proteomes" id="UP000681722">
    <property type="component" value="Unassembled WGS sequence"/>
</dbReference>
<evidence type="ECO:0000313" key="2">
    <source>
        <dbReference type="EMBL" id="CAF4435031.1"/>
    </source>
</evidence>
<protein>
    <submittedName>
        <fullName evidence="1">Uncharacterized protein</fullName>
    </submittedName>
</protein>
<dbReference type="Proteomes" id="UP000663829">
    <property type="component" value="Unassembled WGS sequence"/>
</dbReference>
<dbReference type="EMBL" id="CAJNOQ010029927">
    <property type="protein sequence ID" value="CAF1571488.1"/>
    <property type="molecule type" value="Genomic_DNA"/>
</dbReference>
<evidence type="ECO:0000313" key="1">
    <source>
        <dbReference type="EMBL" id="CAF1571488.1"/>
    </source>
</evidence>
<name>A0A815YL87_9BILA</name>
<accession>A0A815YL87</accession>
<dbReference type="OrthoDB" id="10057301at2759"/>
<proteinExistence type="predicted"/>
<evidence type="ECO:0000313" key="3">
    <source>
        <dbReference type="Proteomes" id="UP000663829"/>
    </source>
</evidence>
<gene>
    <name evidence="1" type="ORF">GPM918_LOCUS40428</name>
    <name evidence="2" type="ORF">SRO942_LOCUS41374</name>
</gene>
<sequence length="123" mass="14503">MYNKLSAAVSRNIKADSIKEQDEDEVEEEINLETYSVLWCDENVNKTDENREIQTELRRAINYLKTFDSTGLCRHYIQRKSNEEIVLIVSGRIGSQLVPEIYDLLLLVAIYVYCFDKDEYLLW</sequence>
<reference evidence="1" key="1">
    <citation type="submission" date="2021-02" db="EMBL/GenBank/DDBJ databases">
        <authorList>
            <person name="Nowell W R."/>
        </authorList>
    </citation>
    <scope>NUCLEOTIDE SEQUENCE</scope>
</reference>
<dbReference type="EMBL" id="CAJOBC010095768">
    <property type="protein sequence ID" value="CAF4435031.1"/>
    <property type="molecule type" value="Genomic_DNA"/>
</dbReference>